<dbReference type="GO" id="GO:0008643">
    <property type="term" value="P:carbohydrate transport"/>
    <property type="evidence" value="ECO:0007669"/>
    <property type="project" value="InterPro"/>
</dbReference>
<dbReference type="SUPFAM" id="SSF52540">
    <property type="entry name" value="P-loop containing nucleoside triphosphate hydrolases"/>
    <property type="match status" value="1"/>
</dbReference>
<dbReference type="InterPro" id="IPR008995">
    <property type="entry name" value="Mo/tungstate-bd_C_term_dom"/>
</dbReference>
<dbReference type="Pfam" id="PF03459">
    <property type="entry name" value="TOBE"/>
    <property type="match status" value="1"/>
</dbReference>
<keyword evidence="4" id="KW-0547">Nucleotide-binding</keyword>
<dbReference type="PROSITE" id="PS50893">
    <property type="entry name" value="ABC_TRANSPORTER_2"/>
    <property type="match status" value="1"/>
</dbReference>
<dbReference type="GO" id="GO:0140359">
    <property type="term" value="F:ABC-type transporter activity"/>
    <property type="evidence" value="ECO:0007669"/>
    <property type="project" value="InterPro"/>
</dbReference>
<dbReference type="InterPro" id="IPR003593">
    <property type="entry name" value="AAA+_ATPase"/>
</dbReference>
<dbReference type="Gene3D" id="2.40.50.140">
    <property type="entry name" value="Nucleic acid-binding proteins"/>
    <property type="match status" value="1"/>
</dbReference>
<dbReference type="PANTHER" id="PTHR43875">
    <property type="entry name" value="MALTODEXTRIN IMPORT ATP-BINDING PROTEIN MSMX"/>
    <property type="match status" value="1"/>
</dbReference>
<dbReference type="InterPro" id="IPR015855">
    <property type="entry name" value="ABC_transpr_MalK-like"/>
</dbReference>
<dbReference type="GO" id="GO:0016887">
    <property type="term" value="F:ATP hydrolysis activity"/>
    <property type="evidence" value="ECO:0007669"/>
    <property type="project" value="InterPro"/>
</dbReference>
<dbReference type="FunFam" id="3.40.50.300:FF:000042">
    <property type="entry name" value="Maltose/maltodextrin ABC transporter, ATP-binding protein"/>
    <property type="match status" value="1"/>
</dbReference>
<dbReference type="GO" id="GO:0005524">
    <property type="term" value="F:ATP binding"/>
    <property type="evidence" value="ECO:0007669"/>
    <property type="project" value="UniProtKB-KW"/>
</dbReference>
<comment type="similarity">
    <text evidence="2">Belongs to the ABC transporter superfamily.</text>
</comment>
<organism evidence="7 8">
    <name type="scientific">Mesorhizobium qingshengii</name>
    <dbReference type="NCBI Taxonomy" id="1165689"/>
    <lineage>
        <taxon>Bacteria</taxon>
        <taxon>Pseudomonadati</taxon>
        <taxon>Pseudomonadota</taxon>
        <taxon>Alphaproteobacteria</taxon>
        <taxon>Hyphomicrobiales</taxon>
        <taxon>Phyllobacteriaceae</taxon>
        <taxon>Mesorhizobium</taxon>
    </lineage>
</organism>
<dbReference type="SMART" id="SM00382">
    <property type="entry name" value="AAA"/>
    <property type="match status" value="1"/>
</dbReference>
<evidence type="ECO:0000259" key="6">
    <source>
        <dbReference type="PROSITE" id="PS50893"/>
    </source>
</evidence>
<dbReference type="InterPro" id="IPR005116">
    <property type="entry name" value="Transp-assoc_OB_typ1"/>
</dbReference>
<evidence type="ECO:0000313" key="7">
    <source>
        <dbReference type="EMBL" id="SDA90299.1"/>
    </source>
</evidence>
<dbReference type="InterPro" id="IPR047641">
    <property type="entry name" value="ABC_transpr_MalK/UgpC-like"/>
</dbReference>
<dbReference type="Pfam" id="PF17912">
    <property type="entry name" value="OB_MalK"/>
    <property type="match status" value="1"/>
</dbReference>
<dbReference type="InterPro" id="IPR040582">
    <property type="entry name" value="OB_MalK-like"/>
</dbReference>
<dbReference type="AlphaFoldDB" id="A0A1G5Z5G0"/>
<sequence length="363" mass="39051">MSSVLYQSVVKNYGALNVLRSLDLAVPDHMFLALLGPSGCGKTTALRILAGLDMPSAGKLFIGERDVTRLQPRDRDIAMVFQSYALYPQMTVGENIGYPLWIRGMPDAERRAKIDEVAAVLEIGHLLDRRPRQLSGGQRQRVALARAIVRDPAAFLMDEPLSNLDARLRLTMRGEIKRLCQRLGATTLYVTHDQVEALTMADFVAVMHGGELQQMAPPADIYDRPANRFVATFVGNPPMNILPVTLAEQGIAIGGTPVAIPAARLAACRAAQVVEIGLRPEDMSVSVPGAPNALPGEIYVVEPMGNETLVNVRLGGGNVSVRAGRDFRGAVGANIAVTFDVSNACFFNSAGLTAVHRVNSDGE</sequence>
<evidence type="ECO:0000256" key="4">
    <source>
        <dbReference type="ARBA" id="ARBA00022741"/>
    </source>
</evidence>
<evidence type="ECO:0000256" key="1">
    <source>
        <dbReference type="ARBA" id="ARBA00004417"/>
    </source>
</evidence>
<reference evidence="7 8" key="1">
    <citation type="submission" date="2016-10" db="EMBL/GenBank/DDBJ databases">
        <authorList>
            <person name="de Groot N.N."/>
        </authorList>
    </citation>
    <scope>NUCLEOTIDE SEQUENCE [LARGE SCALE GENOMIC DNA]</scope>
    <source>
        <strain evidence="7 8">CGMCC 1.12097</strain>
    </source>
</reference>
<feature type="domain" description="ABC transporter" evidence="6">
    <location>
        <begin position="4"/>
        <end position="234"/>
    </location>
</feature>
<protein>
    <submittedName>
        <fullName evidence="7">Multiple sugar transport system ATP-binding protein</fullName>
    </submittedName>
</protein>
<proteinExistence type="inferred from homology"/>
<evidence type="ECO:0000256" key="5">
    <source>
        <dbReference type="ARBA" id="ARBA00022840"/>
    </source>
</evidence>
<dbReference type="InterPro" id="IPR027417">
    <property type="entry name" value="P-loop_NTPase"/>
</dbReference>
<dbReference type="Proteomes" id="UP000198588">
    <property type="component" value="Unassembled WGS sequence"/>
</dbReference>
<gene>
    <name evidence="7" type="ORF">SAMN02927914_04326</name>
</gene>
<comment type="subcellular location">
    <subcellularLocation>
        <location evidence="1">Cell inner membrane</location>
        <topology evidence="1">Peripheral membrane protein</topology>
    </subcellularLocation>
</comment>
<evidence type="ECO:0000256" key="3">
    <source>
        <dbReference type="ARBA" id="ARBA00022448"/>
    </source>
</evidence>
<dbReference type="PROSITE" id="PS00211">
    <property type="entry name" value="ABC_TRANSPORTER_1"/>
    <property type="match status" value="1"/>
</dbReference>
<evidence type="ECO:0000313" key="8">
    <source>
        <dbReference type="Proteomes" id="UP000198588"/>
    </source>
</evidence>
<dbReference type="GO" id="GO:0055052">
    <property type="term" value="C:ATP-binding cassette (ABC) transporter complex, substrate-binding subunit-containing"/>
    <property type="evidence" value="ECO:0007669"/>
    <property type="project" value="TreeGrafter"/>
</dbReference>
<evidence type="ECO:0000256" key="2">
    <source>
        <dbReference type="ARBA" id="ARBA00005417"/>
    </source>
</evidence>
<dbReference type="Pfam" id="PF00005">
    <property type="entry name" value="ABC_tran"/>
    <property type="match status" value="1"/>
</dbReference>
<accession>A0A1G5Z5G0</accession>
<dbReference type="PANTHER" id="PTHR43875:SF14">
    <property type="entry name" value="ABC TRANSPORTER ATP-BINDING PROTEIN"/>
    <property type="match status" value="1"/>
</dbReference>
<dbReference type="EMBL" id="FMXM01000014">
    <property type="protein sequence ID" value="SDA90299.1"/>
    <property type="molecule type" value="Genomic_DNA"/>
</dbReference>
<keyword evidence="7" id="KW-0762">Sugar transport</keyword>
<dbReference type="CDD" id="cd03301">
    <property type="entry name" value="ABC_MalK_N"/>
    <property type="match status" value="1"/>
</dbReference>
<dbReference type="InterPro" id="IPR012340">
    <property type="entry name" value="NA-bd_OB-fold"/>
</dbReference>
<dbReference type="RefSeq" id="WP_091581888.1">
    <property type="nucleotide sequence ID" value="NZ_FMXM01000014.1"/>
</dbReference>
<dbReference type="Gene3D" id="3.40.50.300">
    <property type="entry name" value="P-loop containing nucleotide triphosphate hydrolases"/>
    <property type="match status" value="1"/>
</dbReference>
<dbReference type="InterPro" id="IPR003439">
    <property type="entry name" value="ABC_transporter-like_ATP-bd"/>
</dbReference>
<keyword evidence="3" id="KW-0813">Transport</keyword>
<dbReference type="InterPro" id="IPR017871">
    <property type="entry name" value="ABC_transporter-like_CS"/>
</dbReference>
<dbReference type="OrthoDB" id="8188565at2"/>
<keyword evidence="5 7" id="KW-0067">ATP-binding</keyword>
<dbReference type="STRING" id="1165689.SAMN02927914_04326"/>
<name>A0A1G5Z5G0_9HYPH</name>
<dbReference type="SUPFAM" id="SSF50331">
    <property type="entry name" value="MOP-like"/>
    <property type="match status" value="1"/>
</dbReference>